<feature type="transmembrane region" description="Helical" evidence="9">
    <location>
        <begin position="428"/>
        <end position="455"/>
    </location>
</feature>
<dbReference type="PROSITE" id="PS50893">
    <property type="entry name" value="ABC_TRANSPORTER_2"/>
    <property type="match status" value="1"/>
</dbReference>
<keyword evidence="8 9" id="KW-0472">Membrane</keyword>
<dbReference type="InterPro" id="IPR003439">
    <property type="entry name" value="ABC_transporter-like_ATP-bd"/>
</dbReference>
<evidence type="ECO:0000259" key="11">
    <source>
        <dbReference type="PROSITE" id="PS50929"/>
    </source>
</evidence>
<keyword evidence="5" id="KW-0547">Nucleotide-binding</keyword>
<feature type="transmembrane region" description="Helical" evidence="9">
    <location>
        <begin position="108"/>
        <end position="128"/>
    </location>
</feature>
<feature type="transmembrane region" description="Helical" evidence="9">
    <location>
        <begin position="32"/>
        <end position="51"/>
    </location>
</feature>
<dbReference type="InterPro" id="IPR044746">
    <property type="entry name" value="ABCC_6TM_D1"/>
</dbReference>
<dbReference type="InterPro" id="IPR011527">
    <property type="entry name" value="ABC1_TM_dom"/>
</dbReference>
<evidence type="ECO:0000256" key="1">
    <source>
        <dbReference type="ARBA" id="ARBA00004141"/>
    </source>
</evidence>
<gene>
    <name evidence="12" type="ORF">TRITD_7Av1G034910</name>
</gene>
<dbReference type="SUPFAM" id="SSF52540">
    <property type="entry name" value="P-loop containing nucleoside triphosphate hydrolases"/>
    <property type="match status" value="1"/>
</dbReference>
<dbReference type="Gene3D" id="3.40.50.300">
    <property type="entry name" value="P-loop containing nucleotide triphosphate hydrolases"/>
    <property type="match status" value="1"/>
</dbReference>
<evidence type="ECO:0000313" key="12">
    <source>
        <dbReference type="EMBL" id="VAI70516.1"/>
    </source>
</evidence>
<comment type="similarity">
    <text evidence="2">Belongs to the ABC transporter superfamily. ABCC family. Conjugate transporter (TC 3.A.1.208) subfamily.</text>
</comment>
<evidence type="ECO:0000256" key="8">
    <source>
        <dbReference type="ARBA" id="ARBA00023136"/>
    </source>
</evidence>
<dbReference type="InterPro" id="IPR056228">
    <property type="entry name" value="ABCC10-like_N"/>
</dbReference>
<feature type="transmembrane region" description="Helical" evidence="9">
    <location>
        <begin position="63"/>
        <end position="88"/>
    </location>
</feature>
<evidence type="ECO:0000256" key="2">
    <source>
        <dbReference type="ARBA" id="ARBA00009726"/>
    </source>
</evidence>
<organism evidence="12 13">
    <name type="scientific">Triticum turgidum subsp. durum</name>
    <name type="common">Durum wheat</name>
    <name type="synonym">Triticum durum</name>
    <dbReference type="NCBI Taxonomy" id="4567"/>
    <lineage>
        <taxon>Eukaryota</taxon>
        <taxon>Viridiplantae</taxon>
        <taxon>Streptophyta</taxon>
        <taxon>Embryophyta</taxon>
        <taxon>Tracheophyta</taxon>
        <taxon>Spermatophyta</taxon>
        <taxon>Magnoliopsida</taxon>
        <taxon>Liliopsida</taxon>
        <taxon>Poales</taxon>
        <taxon>Poaceae</taxon>
        <taxon>BOP clade</taxon>
        <taxon>Pooideae</taxon>
        <taxon>Triticodae</taxon>
        <taxon>Triticeae</taxon>
        <taxon>Triticinae</taxon>
        <taxon>Triticum</taxon>
    </lineage>
</organism>
<dbReference type="PROSITE" id="PS50929">
    <property type="entry name" value="ABC_TM1F"/>
    <property type="match status" value="1"/>
</dbReference>
<evidence type="ECO:0000256" key="5">
    <source>
        <dbReference type="ARBA" id="ARBA00022741"/>
    </source>
</evidence>
<dbReference type="SMART" id="SM00382">
    <property type="entry name" value="AAA"/>
    <property type="match status" value="1"/>
</dbReference>
<dbReference type="SUPFAM" id="SSF90123">
    <property type="entry name" value="ABC transporter transmembrane region"/>
    <property type="match status" value="1"/>
</dbReference>
<feature type="domain" description="ABC transmembrane type-1" evidence="11">
    <location>
        <begin position="303"/>
        <end position="583"/>
    </location>
</feature>
<comment type="subcellular location">
    <subcellularLocation>
        <location evidence="1">Membrane</location>
        <topology evidence="1">Multi-pass membrane protein</topology>
    </subcellularLocation>
</comment>
<dbReference type="PROSITE" id="PS00211">
    <property type="entry name" value="ABC_TRANSPORTER_1"/>
    <property type="match status" value="1"/>
</dbReference>
<dbReference type="Pfam" id="PF24358">
    <property type="entry name" value="ABCC10_N"/>
    <property type="match status" value="1"/>
</dbReference>
<dbReference type="Pfam" id="PF00005">
    <property type="entry name" value="ABC_tran"/>
    <property type="match status" value="1"/>
</dbReference>
<feature type="domain" description="ABC transporter" evidence="10">
    <location>
        <begin position="616"/>
        <end position="814"/>
    </location>
</feature>
<evidence type="ECO:0000313" key="13">
    <source>
        <dbReference type="Proteomes" id="UP000324705"/>
    </source>
</evidence>
<dbReference type="AlphaFoldDB" id="A0A9R1BJ54"/>
<dbReference type="GO" id="GO:0016020">
    <property type="term" value="C:membrane"/>
    <property type="evidence" value="ECO:0007669"/>
    <property type="project" value="UniProtKB-SubCell"/>
</dbReference>
<dbReference type="InterPro" id="IPR003593">
    <property type="entry name" value="AAA+_ATPase"/>
</dbReference>
<keyword evidence="7 9" id="KW-1133">Transmembrane helix</keyword>
<dbReference type="PANTHER" id="PTHR24223">
    <property type="entry name" value="ATP-BINDING CASSETTE SUB-FAMILY C"/>
    <property type="match status" value="1"/>
</dbReference>
<dbReference type="GO" id="GO:0005524">
    <property type="term" value="F:ATP binding"/>
    <property type="evidence" value="ECO:0007669"/>
    <property type="project" value="UniProtKB-KW"/>
</dbReference>
<keyword evidence="13" id="KW-1185">Reference proteome</keyword>
<evidence type="ECO:0000256" key="6">
    <source>
        <dbReference type="ARBA" id="ARBA00022840"/>
    </source>
</evidence>
<dbReference type="InterPro" id="IPR036640">
    <property type="entry name" value="ABC1_TM_sf"/>
</dbReference>
<keyword evidence="3" id="KW-0813">Transport</keyword>
<evidence type="ECO:0000259" key="10">
    <source>
        <dbReference type="PROSITE" id="PS50893"/>
    </source>
</evidence>
<dbReference type="EMBL" id="LT934123">
    <property type="protein sequence ID" value="VAI70516.1"/>
    <property type="molecule type" value="Genomic_DNA"/>
</dbReference>
<protein>
    <submittedName>
        <fullName evidence="12">Uncharacterized protein</fullName>
    </submittedName>
</protein>
<feature type="transmembrane region" description="Helical" evidence="9">
    <location>
        <begin position="167"/>
        <end position="188"/>
    </location>
</feature>
<proteinExistence type="inferred from homology"/>
<dbReference type="FunFam" id="1.20.1560.10:FF:000003">
    <property type="entry name" value="ABC transporter C family member 10"/>
    <property type="match status" value="1"/>
</dbReference>
<dbReference type="Gene3D" id="1.20.1560.10">
    <property type="entry name" value="ABC transporter type 1, transmembrane domain"/>
    <property type="match status" value="1"/>
</dbReference>
<evidence type="ECO:0000256" key="3">
    <source>
        <dbReference type="ARBA" id="ARBA00022448"/>
    </source>
</evidence>
<keyword evidence="6" id="KW-0067">ATP-binding</keyword>
<name>A0A9R1BJ54_TRITD</name>
<accession>A0A9R1BJ54</accession>
<feature type="transmembrane region" description="Helical" evidence="9">
    <location>
        <begin position="528"/>
        <end position="548"/>
    </location>
</feature>
<reference evidence="12 13" key="1">
    <citation type="submission" date="2017-09" db="EMBL/GenBank/DDBJ databases">
        <authorList>
            <consortium name="International Durum Wheat Genome Sequencing Consortium (IDWGSC)"/>
            <person name="Milanesi L."/>
        </authorList>
    </citation>
    <scope>NUCLEOTIDE SEQUENCE [LARGE SCALE GENOMIC DNA]</scope>
    <source>
        <strain evidence="13">cv. Svevo</strain>
    </source>
</reference>
<dbReference type="InterPro" id="IPR017871">
    <property type="entry name" value="ABC_transporter-like_CS"/>
</dbReference>
<dbReference type="Proteomes" id="UP000324705">
    <property type="component" value="Chromosome 7A"/>
</dbReference>
<dbReference type="InterPro" id="IPR050173">
    <property type="entry name" value="ABC_transporter_C-like"/>
</dbReference>
<dbReference type="PANTHER" id="PTHR24223:SF421">
    <property type="entry name" value="ABC TRANSMEMBRANE TYPE-1 DOMAIN-CONTAINING PROTEIN"/>
    <property type="match status" value="1"/>
</dbReference>
<evidence type="ECO:0000256" key="7">
    <source>
        <dbReference type="ARBA" id="ARBA00022989"/>
    </source>
</evidence>
<evidence type="ECO:0000256" key="4">
    <source>
        <dbReference type="ARBA" id="ARBA00022692"/>
    </source>
</evidence>
<dbReference type="InterPro" id="IPR027417">
    <property type="entry name" value="P-loop_NTPase"/>
</dbReference>
<dbReference type="Gramene" id="TRITD7Av1G034910.22">
    <property type="protein sequence ID" value="TRITD7Av1G034910.22"/>
    <property type="gene ID" value="TRITD7Av1G034910"/>
</dbReference>
<dbReference type="Pfam" id="PF00664">
    <property type="entry name" value="ABC_membrane"/>
    <property type="match status" value="1"/>
</dbReference>
<dbReference type="GO" id="GO:0140359">
    <property type="term" value="F:ABC-type transporter activity"/>
    <property type="evidence" value="ECO:0007669"/>
    <property type="project" value="InterPro"/>
</dbReference>
<dbReference type="CDD" id="cd03250">
    <property type="entry name" value="ABCC_MRP_domain1"/>
    <property type="match status" value="1"/>
</dbReference>
<feature type="transmembrane region" description="Helical" evidence="9">
    <location>
        <begin position="140"/>
        <end position="161"/>
    </location>
</feature>
<evidence type="ECO:0000256" key="9">
    <source>
        <dbReference type="SAM" id="Phobius"/>
    </source>
</evidence>
<sequence>MNLCGGPVCSNQDVLSCAFKEVFDSSTCTNHLAATGIALLLVLALSLQLVIKIPKSGASAQGLVAVGSPLQLAAVVFSGILGLVYLGLGLSMLGSIFSQDASVYLPHWWLVTLSQGFSLVLSSFAFSVRPWFLGASFVPVWSILVTLYAAFICCSSVVGIVADKAVTIKACLDVLSLPAAFLFLLYGVRRSHDEDDYQATGNALYKPLNTEADDQIADSDTQVTSFAKAGFFSKMSFWWLNHLMKMGYKKPLEDKDMPLLQTTDRAHNQYLMFLEKLNSKQSQSHATPSILWTIVSCHKREIIVSGFFALLKVLTLSTGPLLLKAFINVSVGKGTFKYEGFVLAATMFVCKCCESLSQRQWFFRTRRLGLQVRSFLSAAIYKKQQKLSNSAKMKHSSGQIMNYVTVDAYRIGEFPYWFHQTWTTSLQLCIALAILYNAVGAAAVSSLAVIIITVIGNAPVAKLQHKFQSKLMEAQDVRLKAMSESLVHMKILKLYSWEGHFKKVIEGLREVEYKWLSAFLLRRAYNSFLFWSSPVLVSAATFLTCYLFKIPLDASNVFTTVATLRLVQDPVRTIPDVIAVLIQAKVGFTRISKFLDAPELNGQVRKKYRAGIDYPIAMNSCSFSWDENPSKPTLNNINLVVKAGEKVAICGEVGSGKSTLLASVLGEIEVCGKIAYVSQTAWIQTGTVQDNILFGSLMDRQIYQETIERCSLVKDLEMLPFGDRTQIGERGVNLSGGQKQRVQLARALYQNADIYLLDDPFSAVDCSPRSKGNTNKGDRWNSCKQIHRVCGAITSRSTDQERGKRIRGYRSLQI</sequence>
<dbReference type="CDD" id="cd18579">
    <property type="entry name" value="ABC_6TM_ABCC_D1"/>
    <property type="match status" value="1"/>
</dbReference>
<dbReference type="GO" id="GO:0016887">
    <property type="term" value="F:ATP hydrolysis activity"/>
    <property type="evidence" value="ECO:0007669"/>
    <property type="project" value="InterPro"/>
</dbReference>
<keyword evidence="4 9" id="KW-0812">Transmembrane</keyword>